<evidence type="ECO:0000313" key="2">
    <source>
        <dbReference type="Proteomes" id="UP001319874"/>
    </source>
</evidence>
<dbReference type="EMBL" id="AP024956">
    <property type="protein sequence ID" value="BCZ81901.1"/>
    <property type="molecule type" value="Genomic_DNA"/>
</dbReference>
<gene>
    <name evidence="1" type="ORF">PTKU64_55760</name>
</gene>
<protein>
    <submittedName>
        <fullName evidence="1">Uncharacterized protein</fullName>
    </submittedName>
</protein>
<name>A0ABM7TTS6_9BURK</name>
<dbReference type="Proteomes" id="UP001319874">
    <property type="component" value="Chromosome 2"/>
</dbReference>
<sequence length="81" mass="8785">MPEMAAFVQLLRDAFGDTIIDEAIQRGKAGEPAFYACENGRSAGTASPSALVWRVDDAIRDRHFCRGCDGSCVGTDTRCTR</sequence>
<accession>A0ABM7TTS6</accession>
<organism evidence="1 2">
    <name type="scientific">Paraburkholderia terrae</name>
    <dbReference type="NCBI Taxonomy" id="311230"/>
    <lineage>
        <taxon>Bacteria</taxon>
        <taxon>Pseudomonadati</taxon>
        <taxon>Pseudomonadota</taxon>
        <taxon>Betaproteobacteria</taxon>
        <taxon>Burkholderiales</taxon>
        <taxon>Burkholderiaceae</taxon>
        <taxon>Paraburkholderia</taxon>
    </lineage>
</organism>
<keyword evidence="2" id="KW-1185">Reference proteome</keyword>
<proteinExistence type="predicted"/>
<reference evidence="1 2" key="1">
    <citation type="journal article" date="2022" name="Front. Microbiol.">
        <title>Identification and characterization of a novel class of self-sufficient cytochrome P450 hydroxylase involved in cyclohexanecarboxylate degradation in Paraburkholderia terrae strain KU-64.</title>
        <authorList>
            <person name="Yamamoto T."/>
            <person name="Hasegawa Y."/>
            <person name="Iwaki H."/>
        </authorList>
    </citation>
    <scope>NUCLEOTIDE SEQUENCE [LARGE SCALE GENOMIC DNA]</scope>
    <source>
        <strain evidence="1 2">KU-64</strain>
    </source>
</reference>
<evidence type="ECO:0000313" key="1">
    <source>
        <dbReference type="EMBL" id="BCZ81901.1"/>
    </source>
</evidence>
<dbReference type="RefSeq" id="WP_420852500.1">
    <property type="nucleotide sequence ID" value="NZ_AP024956.1"/>
</dbReference>